<dbReference type="Pfam" id="PF12698">
    <property type="entry name" value="ABC2_membrane_3"/>
    <property type="match status" value="1"/>
</dbReference>
<feature type="transmembrane region" description="Helical" evidence="5">
    <location>
        <begin position="44"/>
        <end position="64"/>
    </location>
</feature>
<dbReference type="InterPro" id="IPR051784">
    <property type="entry name" value="Nod_factor_ABC_transporter"/>
</dbReference>
<comment type="subcellular location">
    <subcellularLocation>
        <location evidence="1">Membrane</location>
        <topology evidence="1">Multi-pass membrane protein</topology>
    </subcellularLocation>
</comment>
<keyword evidence="9" id="KW-1185">Reference proteome</keyword>
<dbReference type="GO" id="GO:0016020">
    <property type="term" value="C:membrane"/>
    <property type="evidence" value="ECO:0007669"/>
    <property type="project" value="UniProtKB-SubCell"/>
</dbReference>
<feature type="transmembrane region" description="Helical" evidence="5">
    <location>
        <begin position="156"/>
        <end position="178"/>
    </location>
</feature>
<evidence type="ECO:0000256" key="2">
    <source>
        <dbReference type="ARBA" id="ARBA00022692"/>
    </source>
</evidence>
<feature type="transmembrane region" description="Helical" evidence="5">
    <location>
        <begin position="244"/>
        <end position="262"/>
    </location>
</feature>
<evidence type="ECO:0000256" key="3">
    <source>
        <dbReference type="ARBA" id="ARBA00022989"/>
    </source>
</evidence>
<evidence type="ECO:0000313" key="9">
    <source>
        <dbReference type="Proteomes" id="UP000472971"/>
    </source>
</evidence>
<keyword evidence="2 5" id="KW-0812">Transmembrane</keyword>
<evidence type="ECO:0000259" key="6">
    <source>
        <dbReference type="PROSITE" id="PS51012"/>
    </source>
</evidence>
<evidence type="ECO:0000313" key="7">
    <source>
        <dbReference type="EMBL" id="MBA4536821.1"/>
    </source>
</evidence>
<evidence type="ECO:0000313" key="8">
    <source>
        <dbReference type="EMBL" id="NEY81188.1"/>
    </source>
</evidence>
<proteinExistence type="predicted"/>
<dbReference type="InterPro" id="IPR013525">
    <property type="entry name" value="ABC2_TM"/>
</dbReference>
<feature type="transmembrane region" description="Helical" evidence="5">
    <location>
        <begin position="190"/>
        <end position="215"/>
    </location>
</feature>
<feature type="domain" description="ABC transmembrane type-2" evidence="6">
    <location>
        <begin position="40"/>
        <end position="265"/>
    </location>
</feature>
<evidence type="ECO:0000256" key="5">
    <source>
        <dbReference type="SAM" id="Phobius"/>
    </source>
</evidence>
<reference evidence="8 9" key="1">
    <citation type="submission" date="2020-02" db="EMBL/GenBank/DDBJ databases">
        <title>Bacillus aquiflavi sp. nov., isolated from yellow water of strong flavor Chinese baijiu in Yibin region of China.</title>
        <authorList>
            <person name="Xie J."/>
        </authorList>
    </citation>
    <scope>NUCLEOTIDE SEQUENCE [LARGE SCALE GENOMIC DNA]</scope>
    <source>
        <strain evidence="8 9">3H-10</strain>
    </source>
</reference>
<organism evidence="8 9">
    <name type="scientific">Bacillus aquiflavi</name>
    <dbReference type="NCBI Taxonomy" id="2672567"/>
    <lineage>
        <taxon>Bacteria</taxon>
        <taxon>Bacillati</taxon>
        <taxon>Bacillota</taxon>
        <taxon>Bacilli</taxon>
        <taxon>Bacillales</taxon>
        <taxon>Bacillaceae</taxon>
        <taxon>Bacillus</taxon>
    </lineage>
</organism>
<reference evidence="7 10" key="2">
    <citation type="submission" date="2020-07" db="EMBL/GenBank/DDBJ databases">
        <authorList>
            <person name="Feng H."/>
        </authorList>
    </citation>
    <scope>NUCLEOTIDE SEQUENCE [LARGE SCALE GENOMIC DNA]</scope>
    <source>
        <strain evidence="10">s-12</strain>
        <strain evidence="7">S-12</strain>
    </source>
</reference>
<protein>
    <submittedName>
        <fullName evidence="8">ABC transporter permease</fullName>
    </submittedName>
</protein>
<dbReference type="PANTHER" id="PTHR43229:SF3">
    <property type="entry name" value="ABC-TYPE MULTIDRUG TRANSPORT SYSTEM, PERMEASE COMPONENT"/>
    <property type="match status" value="1"/>
</dbReference>
<comment type="caution">
    <text evidence="8">The sequence shown here is derived from an EMBL/GenBank/DDBJ whole genome shotgun (WGS) entry which is preliminary data.</text>
</comment>
<evidence type="ECO:0000256" key="1">
    <source>
        <dbReference type="ARBA" id="ARBA00004141"/>
    </source>
</evidence>
<dbReference type="AlphaFoldDB" id="A0A6B3VVA1"/>
<keyword evidence="3 5" id="KW-1133">Transmembrane helix</keyword>
<accession>A0A6B3VVA1</accession>
<feature type="transmembrane region" description="Helical" evidence="5">
    <location>
        <begin position="76"/>
        <end position="94"/>
    </location>
</feature>
<keyword evidence="4 5" id="KW-0472">Membrane</keyword>
<dbReference type="RefSeq" id="WP_163241383.1">
    <property type="nucleotide sequence ID" value="NZ_CP082780.1"/>
</dbReference>
<sequence>MNTKSYAYEVPDKKSKINRRLYKNFVDFYILARIQWGIIRDTWYLIVFMASMFPLAALFFLKVFNQDASIETITRIIVGNIVFAIVLMGLTSVAQDISHEKNQGHFIYYASLPISKITFILSVLLKGVLSAIPSILILTVIGQYMYGITFKFHIGLIPIILFGILSCVGVGVLIGFWAKTPQVAAICGQVAMMFITFMSPVMVEITSLPLLIQYISYLLPTTYLSEALRSLFQGEWSVTVTQDLVVLILFSLFSILLIIKFIKWRESD</sequence>
<dbReference type="PANTHER" id="PTHR43229">
    <property type="entry name" value="NODULATION PROTEIN J"/>
    <property type="match status" value="1"/>
</dbReference>
<dbReference type="InterPro" id="IPR047817">
    <property type="entry name" value="ABC2_TM_bact-type"/>
</dbReference>
<name>A0A6B3VVA1_9BACI</name>
<dbReference type="Proteomes" id="UP000570010">
    <property type="component" value="Unassembled WGS sequence"/>
</dbReference>
<gene>
    <name evidence="8" type="ORF">G4D64_06550</name>
    <name evidence="7" type="ORF">H1Z61_06585</name>
</gene>
<dbReference type="Proteomes" id="UP000472971">
    <property type="component" value="Unassembled WGS sequence"/>
</dbReference>
<dbReference type="GO" id="GO:0140359">
    <property type="term" value="F:ABC-type transporter activity"/>
    <property type="evidence" value="ECO:0007669"/>
    <property type="project" value="InterPro"/>
</dbReference>
<evidence type="ECO:0000256" key="4">
    <source>
        <dbReference type="ARBA" id="ARBA00023136"/>
    </source>
</evidence>
<dbReference type="EMBL" id="JACEIO010000011">
    <property type="protein sequence ID" value="MBA4536821.1"/>
    <property type="molecule type" value="Genomic_DNA"/>
</dbReference>
<evidence type="ECO:0000313" key="10">
    <source>
        <dbReference type="Proteomes" id="UP000570010"/>
    </source>
</evidence>
<dbReference type="EMBL" id="JAAIWN010000011">
    <property type="protein sequence ID" value="NEY81188.1"/>
    <property type="molecule type" value="Genomic_DNA"/>
</dbReference>
<dbReference type="PROSITE" id="PS51012">
    <property type="entry name" value="ABC_TM2"/>
    <property type="match status" value="1"/>
</dbReference>